<dbReference type="InterPro" id="IPR023801">
    <property type="entry name" value="His_deacetylse_dom"/>
</dbReference>
<dbReference type="PANTHER" id="PTHR10625:SF45">
    <property type="entry name" value="HISTONE DEACETYLASE DOMAIN-CONTAINING PROTEIN"/>
    <property type="match status" value="1"/>
</dbReference>
<dbReference type="InterPro" id="IPR000286">
    <property type="entry name" value="HDACs"/>
</dbReference>
<protein>
    <recommendedName>
        <fullName evidence="2">Histone deacetylase domain-containing protein</fullName>
    </recommendedName>
</protein>
<name>A0AA36MCP4_CYLNA</name>
<dbReference type="InterPro" id="IPR023696">
    <property type="entry name" value="Ureohydrolase_dom_sf"/>
</dbReference>
<dbReference type="PRINTS" id="PR01270">
    <property type="entry name" value="HDASUPER"/>
</dbReference>
<dbReference type="GO" id="GO:0000118">
    <property type="term" value="C:histone deacetylase complex"/>
    <property type="evidence" value="ECO:0007669"/>
    <property type="project" value="TreeGrafter"/>
</dbReference>
<dbReference type="Gene3D" id="3.40.800.20">
    <property type="entry name" value="Histone deacetylase domain"/>
    <property type="match status" value="1"/>
</dbReference>
<comment type="catalytic activity">
    <reaction evidence="1">
        <text>N(6)-acetyl-L-lysyl-[histone] + H2O = L-lysyl-[histone] + acetate</text>
        <dbReference type="Rhea" id="RHEA:58196"/>
        <dbReference type="Rhea" id="RHEA-COMP:9845"/>
        <dbReference type="Rhea" id="RHEA-COMP:11338"/>
        <dbReference type="ChEBI" id="CHEBI:15377"/>
        <dbReference type="ChEBI" id="CHEBI:29969"/>
        <dbReference type="ChEBI" id="CHEBI:30089"/>
        <dbReference type="ChEBI" id="CHEBI:61930"/>
        <dbReference type="EC" id="3.5.1.98"/>
    </reaction>
</comment>
<dbReference type="EMBL" id="CATQJL010000316">
    <property type="protein sequence ID" value="CAJ0607356.1"/>
    <property type="molecule type" value="Genomic_DNA"/>
</dbReference>
<proteinExistence type="predicted"/>
<sequence>MEFLFYFQFGKMYFISDKSMLDHYCPWDTYHIEVPERLSTILEAVQDPELSSKIEFLPLRSATEQDLEMVHTRKYISDIGSTKQMSTEEQEEFCSNYEDIYVNKHTFDTALLAAGCTFQLVDAVCRTDTPGFAAIRPPGHHAFPDRGCGFCIFNNVALAAKYALKQGNSRVLIVDWDVHAGQGTQECIADDDRILLISIHRFENGNFWPNLEQSAVKTKFKNTINVPLNATGMGDSDYLAIFQLVVHPVINDFKPDIILVSCGFDAALGDPEGEMRLTPAGYGTLTHQLLSWGIPLALILEGGYFLDSIAADFKFVAKALVKQEIPPVTIQPLNAALPPVLNRIHSEYGVSFPSLTMIREIKLMLNSKDNPENNAEFQGKREFSLPFPTRGLYEKRPDQVIQDFKDELQSIISSYDTPKPYKAVHLMNQDNQMSTSCTDLRNGFTLQITKEMEGIVNLLISQSVNPLLPSTAFNTKIDRTTTEQVVKLLQEIQSAGIPQPYIMYL</sequence>
<dbReference type="Proteomes" id="UP001176961">
    <property type="component" value="Unassembled WGS sequence"/>
</dbReference>
<dbReference type="GO" id="GO:0040029">
    <property type="term" value="P:epigenetic regulation of gene expression"/>
    <property type="evidence" value="ECO:0007669"/>
    <property type="project" value="TreeGrafter"/>
</dbReference>
<gene>
    <name evidence="3" type="ORF">CYNAS_LOCUS19339</name>
</gene>
<evidence type="ECO:0000313" key="4">
    <source>
        <dbReference type="Proteomes" id="UP001176961"/>
    </source>
</evidence>
<reference evidence="3" key="1">
    <citation type="submission" date="2023-07" db="EMBL/GenBank/DDBJ databases">
        <authorList>
            <consortium name="CYATHOMIX"/>
        </authorList>
    </citation>
    <scope>NUCLEOTIDE SEQUENCE</scope>
    <source>
        <strain evidence="3">N/A</strain>
    </source>
</reference>
<comment type="caution">
    <text evidence="3">The sequence shown here is derived from an EMBL/GenBank/DDBJ whole genome shotgun (WGS) entry which is preliminary data.</text>
</comment>
<dbReference type="GO" id="GO:0141221">
    <property type="term" value="F:histone deacetylase activity, hydrolytic mechanism"/>
    <property type="evidence" value="ECO:0007669"/>
    <property type="project" value="UniProtKB-EC"/>
</dbReference>
<dbReference type="PANTHER" id="PTHR10625">
    <property type="entry name" value="HISTONE DEACETYLASE HDAC1-RELATED"/>
    <property type="match status" value="1"/>
</dbReference>
<dbReference type="Pfam" id="PF00850">
    <property type="entry name" value="Hist_deacetyl"/>
    <property type="match status" value="1"/>
</dbReference>
<evidence type="ECO:0000313" key="3">
    <source>
        <dbReference type="EMBL" id="CAJ0607356.1"/>
    </source>
</evidence>
<organism evidence="3 4">
    <name type="scientific">Cylicocyclus nassatus</name>
    <name type="common">Nematode worm</name>
    <dbReference type="NCBI Taxonomy" id="53992"/>
    <lineage>
        <taxon>Eukaryota</taxon>
        <taxon>Metazoa</taxon>
        <taxon>Ecdysozoa</taxon>
        <taxon>Nematoda</taxon>
        <taxon>Chromadorea</taxon>
        <taxon>Rhabditida</taxon>
        <taxon>Rhabditina</taxon>
        <taxon>Rhabditomorpha</taxon>
        <taxon>Strongyloidea</taxon>
        <taxon>Strongylidae</taxon>
        <taxon>Cylicocyclus</taxon>
    </lineage>
</organism>
<dbReference type="AlphaFoldDB" id="A0AA36MCP4"/>
<dbReference type="SUPFAM" id="SSF52768">
    <property type="entry name" value="Arginase/deacetylase"/>
    <property type="match status" value="1"/>
</dbReference>
<evidence type="ECO:0000256" key="1">
    <source>
        <dbReference type="ARBA" id="ARBA00048287"/>
    </source>
</evidence>
<accession>A0AA36MCP4</accession>
<evidence type="ECO:0000259" key="2">
    <source>
        <dbReference type="Pfam" id="PF00850"/>
    </source>
</evidence>
<feature type="domain" description="Histone deacetylase" evidence="2">
    <location>
        <begin position="31"/>
        <end position="318"/>
    </location>
</feature>
<keyword evidence="4" id="KW-1185">Reference proteome</keyword>
<dbReference type="InterPro" id="IPR037138">
    <property type="entry name" value="His_deacetylse_dom_sf"/>
</dbReference>